<dbReference type="EMBL" id="KF134124">
    <property type="protein sequence ID" value="AGV76025.1"/>
    <property type="molecule type" value="Genomic_RNA"/>
</dbReference>
<feature type="region of interest" description="Disordered" evidence="1">
    <location>
        <begin position="344"/>
        <end position="375"/>
    </location>
</feature>
<sequence length="375" mass="41903">MALMKRIARVSGRIATGATPIAELPSSFIYNDTKSLKGSAGILLERNEIVYQVEPSSISENFRVTTIPIVPMEQLKLLNGSNMNYIHFGALSISIDPLFRRDSGVKGVAFVYDSRWDNASQALLQAFHFDLNNGTASMVCSPNYSVQLSDPRLSTCLSTVLLFENLNFKSGSYAISVRIGVMYRPFNSNIGRSLMSDQTNYKIDGKDVNDLDLKEFGLQPGDNIDRYFSLVPSDSSSIVKSFVDSYKRKGLFNLKSDVRLHRNDVGPLSFKGNSLFFQESTSNKEMAPARTENESCLNVFSRGSDDPMVKMVKSKSGCAENSAEFERYLKQDYNFGRYVDSSGVEINSQERADREAERGESSTSWVDRRQQRSGP</sequence>
<dbReference type="GO" id="GO:0004252">
    <property type="term" value="F:serine-type endopeptidase activity"/>
    <property type="evidence" value="ECO:0007669"/>
    <property type="project" value="InterPro"/>
</dbReference>
<protein>
    <submittedName>
        <fullName evidence="2">Movement protein</fullName>
    </submittedName>
</protein>
<reference evidence="2" key="1">
    <citation type="journal article" date="2014" name="Arch. Virol.">
        <title>Molecular characterization of divergent grapevine Pinot gris virus isolates and their detection in Slovak and Czech grapevines.</title>
        <authorList>
            <person name="Glasa M."/>
            <person name="Predajna L."/>
            <person name="Kominek P."/>
            <person name="Nagyova A."/>
            <person name="Candresse T."/>
            <person name="Olmos A."/>
        </authorList>
    </citation>
    <scope>NUCLEOTIDE SEQUENCE</scope>
    <source>
        <strain evidence="2">SK01</strain>
    </source>
</reference>
<proteinExistence type="predicted"/>
<dbReference type="InterPro" id="IPR028919">
    <property type="entry name" value="Viral_movement"/>
</dbReference>
<dbReference type="Pfam" id="PF01107">
    <property type="entry name" value="MP"/>
    <property type="match status" value="1"/>
</dbReference>
<name>A0A059Q7V6_9VIRU</name>
<dbReference type="GO" id="GO:0006508">
    <property type="term" value="P:proteolysis"/>
    <property type="evidence" value="ECO:0007669"/>
    <property type="project" value="InterPro"/>
</dbReference>
<organism evidence="2">
    <name type="scientific">Grapevine Pinot gris virus</name>
    <dbReference type="NCBI Taxonomy" id="1051792"/>
    <lineage>
        <taxon>Viruses</taxon>
        <taxon>Riboviria</taxon>
        <taxon>Orthornavirae</taxon>
        <taxon>Kitrinoviricota</taxon>
        <taxon>Alsuviricetes</taxon>
        <taxon>Tymovirales</taxon>
        <taxon>Betaflexiviridae</taxon>
        <taxon>Trivirinae</taxon>
        <taxon>Trichovirus</taxon>
        <taxon>Trichovirus pinovitis</taxon>
    </lineage>
</organism>
<evidence type="ECO:0000313" key="2">
    <source>
        <dbReference type="EMBL" id="AGV76025.1"/>
    </source>
</evidence>
<dbReference type="InterPro" id="IPR001815">
    <property type="entry name" value="Trichovirus_mp"/>
</dbReference>
<feature type="compositionally biased region" description="Basic and acidic residues" evidence="1">
    <location>
        <begin position="348"/>
        <end position="375"/>
    </location>
</feature>
<accession>A0A059Q7V6</accession>
<dbReference type="PRINTS" id="PR00995">
    <property type="entry name" value="CAPILLOPTASE"/>
</dbReference>
<evidence type="ECO:0000256" key="1">
    <source>
        <dbReference type="SAM" id="MobiDB-lite"/>
    </source>
</evidence>